<organism evidence="1 2">
    <name type="scientific">Thelephora ganbajun</name>
    <name type="common">Ganba fungus</name>
    <dbReference type="NCBI Taxonomy" id="370292"/>
    <lineage>
        <taxon>Eukaryota</taxon>
        <taxon>Fungi</taxon>
        <taxon>Dikarya</taxon>
        <taxon>Basidiomycota</taxon>
        <taxon>Agaricomycotina</taxon>
        <taxon>Agaricomycetes</taxon>
        <taxon>Thelephorales</taxon>
        <taxon>Thelephoraceae</taxon>
        <taxon>Thelephora</taxon>
    </lineage>
</organism>
<sequence>MSLPKTVKAVVVQENKTNAVQEVPIQSPGENEILVKVGAVAINPTDWKHTKWLTKAGTYIGCDFAGEVVRVGPNLKTDIKVGDKVASSVRGGVSRQRGAFPEYAKASADLTFIIPEDTWSIEEASTIGIPLYTSIQALYGPKTLRLPQPGDKTLPVDTWFFVYGGSSSVGQCAIQLAKLSGYKVATVASPHNFELAKNFGADIVFDYKDPNAIKKLKEATGNTIHLALDAISLHDTHAFTVRVLGEGYQRSDAMRRDVDIIYTLIYTAFGVQDGNTVPDNEERQNLSAFIYNKLPGLVKEGKIKPNAITKWEGGLERVPDAIEHLAAGKVSGEKIVFSLQFI</sequence>
<name>A0ACB6ZFA9_THEGA</name>
<evidence type="ECO:0000313" key="2">
    <source>
        <dbReference type="Proteomes" id="UP000886501"/>
    </source>
</evidence>
<gene>
    <name evidence="1" type="ORF">BDM02DRAFT_3187319</name>
</gene>
<evidence type="ECO:0000313" key="1">
    <source>
        <dbReference type="EMBL" id="KAF9648259.1"/>
    </source>
</evidence>
<proteinExistence type="predicted"/>
<dbReference type="Proteomes" id="UP000886501">
    <property type="component" value="Unassembled WGS sequence"/>
</dbReference>
<accession>A0ACB6ZFA9</accession>
<reference evidence="1" key="2">
    <citation type="journal article" date="2020" name="Nat. Commun.">
        <title>Large-scale genome sequencing of mycorrhizal fungi provides insights into the early evolution of symbiotic traits.</title>
        <authorList>
            <person name="Miyauchi S."/>
            <person name="Kiss E."/>
            <person name="Kuo A."/>
            <person name="Drula E."/>
            <person name="Kohler A."/>
            <person name="Sanchez-Garcia M."/>
            <person name="Morin E."/>
            <person name="Andreopoulos B."/>
            <person name="Barry K.W."/>
            <person name="Bonito G."/>
            <person name="Buee M."/>
            <person name="Carver A."/>
            <person name="Chen C."/>
            <person name="Cichocki N."/>
            <person name="Clum A."/>
            <person name="Culley D."/>
            <person name="Crous P.W."/>
            <person name="Fauchery L."/>
            <person name="Girlanda M."/>
            <person name="Hayes R.D."/>
            <person name="Keri Z."/>
            <person name="LaButti K."/>
            <person name="Lipzen A."/>
            <person name="Lombard V."/>
            <person name="Magnuson J."/>
            <person name="Maillard F."/>
            <person name="Murat C."/>
            <person name="Nolan M."/>
            <person name="Ohm R.A."/>
            <person name="Pangilinan J."/>
            <person name="Pereira M.F."/>
            <person name="Perotto S."/>
            <person name="Peter M."/>
            <person name="Pfister S."/>
            <person name="Riley R."/>
            <person name="Sitrit Y."/>
            <person name="Stielow J.B."/>
            <person name="Szollosi G."/>
            <person name="Zifcakova L."/>
            <person name="Stursova M."/>
            <person name="Spatafora J.W."/>
            <person name="Tedersoo L."/>
            <person name="Vaario L.M."/>
            <person name="Yamada A."/>
            <person name="Yan M."/>
            <person name="Wang P."/>
            <person name="Xu J."/>
            <person name="Bruns T."/>
            <person name="Baldrian P."/>
            <person name="Vilgalys R."/>
            <person name="Dunand C."/>
            <person name="Henrissat B."/>
            <person name="Grigoriev I.V."/>
            <person name="Hibbett D."/>
            <person name="Nagy L.G."/>
            <person name="Martin F.M."/>
        </authorList>
    </citation>
    <scope>NUCLEOTIDE SEQUENCE</scope>
    <source>
        <strain evidence="1">P2</strain>
    </source>
</reference>
<keyword evidence="2" id="KW-1185">Reference proteome</keyword>
<comment type="caution">
    <text evidence="1">The sequence shown here is derived from an EMBL/GenBank/DDBJ whole genome shotgun (WGS) entry which is preliminary data.</text>
</comment>
<protein>
    <submittedName>
        <fullName evidence="1">GroES-like protein</fullName>
    </submittedName>
</protein>
<reference evidence="1" key="1">
    <citation type="submission" date="2019-10" db="EMBL/GenBank/DDBJ databases">
        <authorList>
            <consortium name="DOE Joint Genome Institute"/>
            <person name="Kuo A."/>
            <person name="Miyauchi S."/>
            <person name="Kiss E."/>
            <person name="Drula E."/>
            <person name="Kohler A."/>
            <person name="Sanchez-Garcia M."/>
            <person name="Andreopoulos B."/>
            <person name="Barry K.W."/>
            <person name="Bonito G."/>
            <person name="Buee M."/>
            <person name="Carver A."/>
            <person name="Chen C."/>
            <person name="Cichocki N."/>
            <person name="Clum A."/>
            <person name="Culley D."/>
            <person name="Crous P.W."/>
            <person name="Fauchery L."/>
            <person name="Girlanda M."/>
            <person name="Hayes R."/>
            <person name="Keri Z."/>
            <person name="Labutti K."/>
            <person name="Lipzen A."/>
            <person name="Lombard V."/>
            <person name="Magnuson J."/>
            <person name="Maillard F."/>
            <person name="Morin E."/>
            <person name="Murat C."/>
            <person name="Nolan M."/>
            <person name="Ohm R."/>
            <person name="Pangilinan J."/>
            <person name="Pereira M."/>
            <person name="Perotto S."/>
            <person name="Peter M."/>
            <person name="Riley R."/>
            <person name="Sitrit Y."/>
            <person name="Stielow B."/>
            <person name="Szollosi G."/>
            <person name="Zifcakova L."/>
            <person name="Stursova M."/>
            <person name="Spatafora J.W."/>
            <person name="Tedersoo L."/>
            <person name="Vaario L.-M."/>
            <person name="Yamada A."/>
            <person name="Yan M."/>
            <person name="Wang P."/>
            <person name="Xu J."/>
            <person name="Bruns T."/>
            <person name="Baldrian P."/>
            <person name="Vilgalys R."/>
            <person name="Henrissat B."/>
            <person name="Grigoriev I.V."/>
            <person name="Hibbett D."/>
            <person name="Nagy L.G."/>
            <person name="Martin F.M."/>
        </authorList>
    </citation>
    <scope>NUCLEOTIDE SEQUENCE</scope>
    <source>
        <strain evidence="1">P2</strain>
    </source>
</reference>
<dbReference type="EMBL" id="MU118017">
    <property type="protein sequence ID" value="KAF9648259.1"/>
    <property type="molecule type" value="Genomic_DNA"/>
</dbReference>